<name>A0A5A8CH39_CAFRO</name>
<feature type="compositionally biased region" description="Low complexity" evidence="1">
    <location>
        <begin position="635"/>
        <end position="659"/>
    </location>
</feature>
<evidence type="ECO:0000313" key="2">
    <source>
        <dbReference type="EMBL" id="KAA0151440.1"/>
    </source>
</evidence>
<feature type="compositionally biased region" description="Low complexity" evidence="1">
    <location>
        <begin position="399"/>
        <end position="412"/>
    </location>
</feature>
<feature type="compositionally biased region" description="Low complexity" evidence="1">
    <location>
        <begin position="187"/>
        <end position="207"/>
    </location>
</feature>
<reference evidence="4 5" key="1">
    <citation type="submission" date="2019-07" db="EMBL/GenBank/DDBJ databases">
        <title>Genomes of Cafeteria roenbergensis.</title>
        <authorList>
            <person name="Fischer M.G."/>
            <person name="Hackl T."/>
            <person name="Roman M."/>
        </authorList>
    </citation>
    <scope>NUCLEOTIDE SEQUENCE [LARGE SCALE GENOMIC DNA]</scope>
    <source>
        <strain evidence="2 4">BVI</strain>
        <strain evidence="3 5">RCC970-E3</strain>
    </source>
</reference>
<accession>A0A5A8CH39</accession>
<dbReference type="EMBL" id="VLTN01000027">
    <property type="protein sequence ID" value="KAA0151440.1"/>
    <property type="molecule type" value="Genomic_DNA"/>
</dbReference>
<keyword evidence="4" id="KW-1185">Reference proteome</keyword>
<feature type="region of interest" description="Disordered" evidence="1">
    <location>
        <begin position="711"/>
        <end position="767"/>
    </location>
</feature>
<feature type="region of interest" description="Disordered" evidence="1">
    <location>
        <begin position="351"/>
        <end position="507"/>
    </location>
</feature>
<feature type="compositionally biased region" description="Low complexity" evidence="1">
    <location>
        <begin position="720"/>
        <end position="739"/>
    </location>
</feature>
<feature type="compositionally biased region" description="Polar residues" evidence="1">
    <location>
        <begin position="677"/>
        <end position="686"/>
    </location>
</feature>
<evidence type="ECO:0000313" key="4">
    <source>
        <dbReference type="Proteomes" id="UP000323011"/>
    </source>
</evidence>
<gene>
    <name evidence="3" type="ORF">FNF28_06439</name>
    <name evidence="2" type="ORF">FNF29_04648</name>
</gene>
<evidence type="ECO:0000256" key="1">
    <source>
        <dbReference type="SAM" id="MobiDB-lite"/>
    </source>
</evidence>
<dbReference type="OMA" id="GEGYLNM"/>
<sequence>MDGLELLRGLDAVRVLRNQRRLEMQALDSAAMTVLIASAETKAATDRVAAQAVAAARDPQRLPGVQWVNEQLETVGAAVEAMVRRAKQQANRSLASAMQNASKLHEPAQFRVAAPLSLDRMVVSDAVDVDSDAEEEPSCAAASGAGAVSKIEFLEQQLEELRALMEAQAFAGGAGAASAPAAAGAASDATEAASPEAAGRAAASPGAYHDSPGAASHASRATRDRASVDAPAPSGPSQGVLERAGIFVPAGRPSMVDLVAKATATVQLRSVSSSGDAADGSESGPGNSAPRTPVRRFGGGGSVHDASAAGVGAGGAGGAGGGASDNNMTALLRSAMQQRFGRAGAARNTRGCMSGELSPMSDVTGVSDDSGSDAGTVGNNAAAASSPLPAAPMLRGLAGSRRTSFGRRSSSGGKHDDGRRSSSSRRRSGIRKSLAGVGHSIPDVIHEVRPASSGTAGGSRLQHGSASDAEETKSPTPEVESDRPSLPVASGAASGSGAAGWSGRGRRGMHPAAAAIAAAAAGGAGGALASPAASSPRDSSRAAGADSDAASNVPLGGTRPRQPFLGAIADFNKGSLRHHDGGSASEGESAARQPPAAAARRGPPAGLLGAIRQQKGRPEAKAAPKRAAPAEDRSAAANRPVPSRAAPSFAAALQQAAAEAQKRRAGAQAAPSPRNALGSTTAGNKSGSEDAPRKAAPMSLLESIKGFKAGGLRKTGGPARAGAEASAEADGSATARAAPRPGPRAAPPMGLGAMIQGVKLRKTGRKL</sequence>
<evidence type="ECO:0000313" key="5">
    <source>
        <dbReference type="Proteomes" id="UP000324907"/>
    </source>
</evidence>
<evidence type="ECO:0000313" key="3">
    <source>
        <dbReference type="EMBL" id="KAA0157932.1"/>
    </source>
</evidence>
<dbReference type="Proteomes" id="UP000323011">
    <property type="component" value="Unassembled WGS sequence"/>
</dbReference>
<proteinExistence type="predicted"/>
<feature type="region of interest" description="Disordered" evidence="1">
    <location>
        <begin position="525"/>
        <end position="696"/>
    </location>
</feature>
<feature type="compositionally biased region" description="Low complexity" evidence="1">
    <location>
        <begin position="361"/>
        <end position="392"/>
    </location>
</feature>
<feature type="compositionally biased region" description="Low complexity" evidence="1">
    <location>
        <begin position="271"/>
        <end position="286"/>
    </location>
</feature>
<protein>
    <submittedName>
        <fullName evidence="2">Uncharacterized protein</fullName>
    </submittedName>
</protein>
<dbReference type="Proteomes" id="UP000324907">
    <property type="component" value="Unassembled WGS sequence"/>
</dbReference>
<feature type="compositionally biased region" description="Low complexity" evidence="1">
    <location>
        <begin position="590"/>
        <end position="610"/>
    </location>
</feature>
<feature type="region of interest" description="Disordered" evidence="1">
    <location>
        <begin position="187"/>
        <end position="240"/>
    </location>
</feature>
<feature type="compositionally biased region" description="Low complexity" evidence="1">
    <location>
        <begin position="525"/>
        <end position="551"/>
    </location>
</feature>
<comment type="caution">
    <text evidence="2">The sequence shown here is derived from an EMBL/GenBank/DDBJ whole genome shotgun (WGS) entry which is preliminary data.</text>
</comment>
<feature type="compositionally biased region" description="Basic and acidic residues" evidence="1">
    <location>
        <begin position="616"/>
        <end position="634"/>
    </location>
</feature>
<organism evidence="2 4">
    <name type="scientific">Cafeteria roenbergensis</name>
    <name type="common">Marine flagellate</name>
    <dbReference type="NCBI Taxonomy" id="33653"/>
    <lineage>
        <taxon>Eukaryota</taxon>
        <taxon>Sar</taxon>
        <taxon>Stramenopiles</taxon>
        <taxon>Bigyra</taxon>
        <taxon>Opalozoa</taxon>
        <taxon>Bicosoecida</taxon>
        <taxon>Cafeteriaceae</taxon>
        <taxon>Cafeteria</taxon>
    </lineage>
</organism>
<feature type="region of interest" description="Disordered" evidence="1">
    <location>
        <begin position="271"/>
        <end position="305"/>
    </location>
</feature>
<dbReference type="EMBL" id="VLTL01000162">
    <property type="protein sequence ID" value="KAA0157932.1"/>
    <property type="molecule type" value="Genomic_DNA"/>
</dbReference>
<dbReference type="AlphaFoldDB" id="A0A5A8CH39"/>